<dbReference type="Proteomes" id="UP000216454">
    <property type="component" value="Unassembled WGS sequence"/>
</dbReference>
<feature type="transmembrane region" description="Helical" evidence="1">
    <location>
        <begin position="308"/>
        <end position="324"/>
    </location>
</feature>
<dbReference type="EMBL" id="MWWQ01000008">
    <property type="protein sequence ID" value="OZG51410.1"/>
    <property type="molecule type" value="Genomic_DNA"/>
</dbReference>
<feature type="transmembrane region" description="Helical" evidence="1">
    <location>
        <begin position="178"/>
        <end position="198"/>
    </location>
</feature>
<name>A0A261EX13_9BIFI</name>
<feature type="transmembrane region" description="Helical" evidence="1">
    <location>
        <begin position="331"/>
        <end position="351"/>
    </location>
</feature>
<feature type="transmembrane region" description="Helical" evidence="1">
    <location>
        <begin position="637"/>
        <end position="659"/>
    </location>
</feature>
<proteinExistence type="predicted"/>
<feature type="transmembrane region" description="Helical" evidence="1">
    <location>
        <begin position="205"/>
        <end position="224"/>
    </location>
</feature>
<feature type="transmembrane region" description="Helical" evidence="1">
    <location>
        <begin position="133"/>
        <end position="158"/>
    </location>
</feature>
<accession>A0A261EX13</accession>
<evidence type="ECO:0000256" key="1">
    <source>
        <dbReference type="SAM" id="Phobius"/>
    </source>
</evidence>
<keyword evidence="1" id="KW-0472">Membrane</keyword>
<dbReference type="InterPro" id="IPR046062">
    <property type="entry name" value="DUF6020"/>
</dbReference>
<keyword evidence="3" id="KW-1185">Reference proteome</keyword>
<feature type="transmembrane region" description="Helical" evidence="1">
    <location>
        <begin position="68"/>
        <end position="90"/>
    </location>
</feature>
<gene>
    <name evidence="2" type="ORF">PSSU_1033</name>
</gene>
<feature type="transmembrane region" description="Helical" evidence="1">
    <location>
        <begin position="230"/>
        <end position="250"/>
    </location>
</feature>
<keyword evidence="1" id="KW-1133">Transmembrane helix</keyword>
<evidence type="ECO:0000313" key="2">
    <source>
        <dbReference type="EMBL" id="OZG51410.1"/>
    </source>
</evidence>
<organism evidence="2 3">
    <name type="scientific">Pseudoscardovia suis</name>
    <dbReference type="NCBI Taxonomy" id="987063"/>
    <lineage>
        <taxon>Bacteria</taxon>
        <taxon>Bacillati</taxon>
        <taxon>Actinomycetota</taxon>
        <taxon>Actinomycetes</taxon>
        <taxon>Bifidobacteriales</taxon>
        <taxon>Bifidobacteriaceae</taxon>
        <taxon>Pseudoscardovia</taxon>
    </lineage>
</organism>
<comment type="caution">
    <text evidence="2">The sequence shown here is derived from an EMBL/GenBank/DDBJ whole genome shotgun (WGS) entry which is preliminary data.</text>
</comment>
<dbReference type="OrthoDB" id="3242781at2"/>
<feature type="transmembrane region" description="Helical" evidence="1">
    <location>
        <begin position="556"/>
        <end position="577"/>
    </location>
</feature>
<dbReference type="RefSeq" id="WP_094691379.1">
    <property type="nucleotide sequence ID" value="NZ_MWWQ01000008.1"/>
</dbReference>
<dbReference type="AlphaFoldDB" id="A0A261EX13"/>
<feature type="transmembrane region" description="Helical" evidence="1">
    <location>
        <begin position="598"/>
        <end position="625"/>
    </location>
</feature>
<sequence>MVDRTSTEGDTSEHSAATKISKKLKYGYWSLSDIILCLVLSIIVGSGMSLGAEFYHTSGSPDYWSPSMWGIGAGIAVVVALLFLGLVACWNRRWSRSSHKGTDCDAPDASYAEGASMGGRRVADRIKRVNPHLVRLVMCLGVVLIWLPAIIVFFPGNYSSDAPLQLSAYYNGHVLDAHWPLAHTLFLVACFNTGFHLFGNLSAGVFLYCLAQLLFLAFALSFAADRLIRWNVPVGVVVGAFAIIVFNPVVQTYAMTTAKDSLFSGFLLLTGVLLVQVLRDTSNLRDWKFVVEFCLACLGMSLLRKQGLYVLLIVCLIAVCMSSLHKKRVRFAAIVAVPVCAAVIFPVVVGWCFPVQQSQVLDELSLARQQIVATYMYDNSSLSASEKERIWEYFDKSSLDAGLNSEYPWEGMPGVGRYYNSQTGTGYLEPLTDVAGIDMKTDYTKQHLAGFISLYCELALHHPYRFTTAFLWGSMGYVYPTTLADNRWSGLAPWNEFGVQLGIASSEAQPVDYHQSWKPQKLLAWYCDAAEFFAKAPASTPWGTPSSRYLPFLRLLVPWVSPALPFFALILSLLLIGSRRKFLRGASRKMADGTAHRGDEFALGAGSATFVAMTLVWLLAMLYWLTLFVSPVMCGRYALPLFLLIPLLLCVPWISSLAYRQAERQRENVERTAVEGTGANA</sequence>
<evidence type="ECO:0000313" key="3">
    <source>
        <dbReference type="Proteomes" id="UP000216454"/>
    </source>
</evidence>
<reference evidence="2 3" key="1">
    <citation type="journal article" date="2017" name="BMC Genomics">
        <title>Comparative genomic and phylogenomic analyses of the Bifidobacteriaceae family.</title>
        <authorList>
            <person name="Lugli G.A."/>
            <person name="Milani C."/>
            <person name="Turroni F."/>
            <person name="Duranti S."/>
            <person name="Mancabelli L."/>
            <person name="Mangifesta M."/>
            <person name="Ferrario C."/>
            <person name="Modesto M."/>
            <person name="Mattarelli P."/>
            <person name="Jiri K."/>
            <person name="van Sinderen D."/>
            <person name="Ventura M."/>
        </authorList>
    </citation>
    <scope>NUCLEOTIDE SEQUENCE [LARGE SCALE GENOMIC DNA]</scope>
    <source>
        <strain evidence="2 3">DSM 24744</strain>
    </source>
</reference>
<keyword evidence="1" id="KW-0812">Transmembrane</keyword>
<feature type="transmembrane region" description="Helical" evidence="1">
    <location>
        <begin position="262"/>
        <end position="279"/>
    </location>
</feature>
<evidence type="ECO:0008006" key="4">
    <source>
        <dbReference type="Google" id="ProtNLM"/>
    </source>
</evidence>
<dbReference type="Pfam" id="PF19484">
    <property type="entry name" value="DUF6020"/>
    <property type="match status" value="1"/>
</dbReference>
<protein>
    <recommendedName>
        <fullName evidence="4">Glycosyltransferase RgtA/B/C/D-like domain-containing protein</fullName>
    </recommendedName>
</protein>
<feature type="transmembrane region" description="Helical" evidence="1">
    <location>
        <begin position="26"/>
        <end position="48"/>
    </location>
</feature>